<feature type="transmembrane region" description="Helical" evidence="1">
    <location>
        <begin position="78"/>
        <end position="97"/>
    </location>
</feature>
<sequence>MSAFPIATTTAATGLLAGYATARWTKKRPLGGIVLAAAGAVATRQWQQQAGGKVAAALTGAYLAGFGAAHPLAKKVGAWPAVGIVAGGVALASWVTVDRRGR</sequence>
<accession>A0ABT6SID7</accession>
<evidence type="ECO:0000313" key="3">
    <source>
        <dbReference type="Proteomes" id="UP001223978"/>
    </source>
</evidence>
<comment type="caution">
    <text evidence="2">The sequence shown here is derived from an EMBL/GenBank/DDBJ whole genome shotgun (WGS) entry which is preliminary data.</text>
</comment>
<keyword evidence="1" id="KW-1133">Transmembrane helix</keyword>
<keyword evidence="3" id="KW-1185">Reference proteome</keyword>
<reference evidence="2 3" key="1">
    <citation type="submission" date="2023-05" db="EMBL/GenBank/DDBJ databases">
        <title>Draft genome sequence of Streptomyces sp. B-S-A6 isolated from a cave soil in Thailand.</title>
        <authorList>
            <person name="Chamroensaksri N."/>
            <person name="Muangham S."/>
        </authorList>
    </citation>
    <scope>NUCLEOTIDE SEQUENCE [LARGE SCALE GENOMIC DNA]</scope>
    <source>
        <strain evidence="2 3">B-S-A6</strain>
    </source>
</reference>
<dbReference type="Proteomes" id="UP001223978">
    <property type="component" value="Unassembled WGS sequence"/>
</dbReference>
<keyword evidence="1" id="KW-0472">Membrane</keyword>
<dbReference type="EMBL" id="JASCIQ010000039">
    <property type="protein sequence ID" value="MDI3407956.1"/>
    <property type="molecule type" value="Genomic_DNA"/>
</dbReference>
<gene>
    <name evidence="2" type="ORF">QIS96_29590</name>
</gene>
<protein>
    <submittedName>
        <fullName evidence="2">Uncharacterized protein</fullName>
    </submittedName>
</protein>
<dbReference type="RefSeq" id="WP_282545866.1">
    <property type="nucleotide sequence ID" value="NZ_JASCIQ010000039.1"/>
</dbReference>
<proteinExistence type="predicted"/>
<organism evidence="2 3">
    <name type="scientific">Streptomyces cavernicola</name>
    <dbReference type="NCBI Taxonomy" id="3043613"/>
    <lineage>
        <taxon>Bacteria</taxon>
        <taxon>Bacillati</taxon>
        <taxon>Actinomycetota</taxon>
        <taxon>Actinomycetes</taxon>
        <taxon>Kitasatosporales</taxon>
        <taxon>Streptomycetaceae</taxon>
        <taxon>Streptomyces</taxon>
    </lineage>
</organism>
<name>A0ABT6SID7_9ACTN</name>
<keyword evidence="1" id="KW-0812">Transmembrane</keyword>
<evidence type="ECO:0000313" key="2">
    <source>
        <dbReference type="EMBL" id="MDI3407956.1"/>
    </source>
</evidence>
<evidence type="ECO:0000256" key="1">
    <source>
        <dbReference type="SAM" id="Phobius"/>
    </source>
</evidence>